<organism evidence="2">
    <name type="scientific">Caenorhabditis brenneri</name>
    <name type="common">Nematode worm</name>
    <dbReference type="NCBI Taxonomy" id="135651"/>
    <lineage>
        <taxon>Eukaryota</taxon>
        <taxon>Metazoa</taxon>
        <taxon>Ecdysozoa</taxon>
        <taxon>Nematoda</taxon>
        <taxon>Chromadorea</taxon>
        <taxon>Rhabditida</taxon>
        <taxon>Rhabditina</taxon>
        <taxon>Rhabditomorpha</taxon>
        <taxon>Rhabditoidea</taxon>
        <taxon>Rhabditidae</taxon>
        <taxon>Peloderinae</taxon>
        <taxon>Caenorhabditis</taxon>
    </lineage>
</organism>
<protein>
    <submittedName>
        <fullName evidence="1">Uncharacterized protein</fullName>
    </submittedName>
</protein>
<evidence type="ECO:0000313" key="2">
    <source>
        <dbReference type="Proteomes" id="UP000008068"/>
    </source>
</evidence>
<sequence>MVRAGRKSYKCCFCSLSSPSMQPITTFGEDGAEGTYVNLLIPYVIENAPQTWISAQLHVPRLSVIKFLK</sequence>
<evidence type="ECO:0000313" key="1">
    <source>
        <dbReference type="EMBL" id="EGT42210.1"/>
    </source>
</evidence>
<dbReference type="AlphaFoldDB" id="G0P149"/>
<reference evidence="2" key="1">
    <citation type="submission" date="2011-07" db="EMBL/GenBank/DDBJ databases">
        <authorList>
            <consortium name="Caenorhabditis brenneri Sequencing and Analysis Consortium"/>
            <person name="Wilson R.K."/>
        </authorList>
    </citation>
    <scope>NUCLEOTIDE SEQUENCE [LARGE SCALE GENOMIC DNA]</scope>
    <source>
        <strain evidence="2">PB2801</strain>
    </source>
</reference>
<keyword evidence="2" id="KW-1185">Reference proteome</keyword>
<dbReference type="EMBL" id="GL380008">
    <property type="protein sequence ID" value="EGT42210.1"/>
    <property type="molecule type" value="Genomic_DNA"/>
</dbReference>
<name>G0P149_CAEBE</name>
<gene>
    <name evidence="1" type="ORF">CAEBREN_16875</name>
</gene>
<accession>G0P149</accession>
<proteinExistence type="predicted"/>
<dbReference type="Proteomes" id="UP000008068">
    <property type="component" value="Unassembled WGS sequence"/>
</dbReference>
<dbReference type="InParanoid" id="G0P149"/>
<dbReference type="HOGENOM" id="CLU_2778114_0_0_1"/>